<proteinExistence type="predicted"/>
<dbReference type="Proteomes" id="UP000805649">
    <property type="component" value="Unassembled WGS sequence"/>
</dbReference>
<evidence type="ECO:0000313" key="2">
    <source>
        <dbReference type="Proteomes" id="UP000805649"/>
    </source>
</evidence>
<keyword evidence="2" id="KW-1185">Reference proteome</keyword>
<accession>A0ACC3YC29</accession>
<dbReference type="EMBL" id="VUJX02000018">
    <property type="protein sequence ID" value="KAL0929352.1"/>
    <property type="molecule type" value="Genomic_DNA"/>
</dbReference>
<protein>
    <submittedName>
        <fullName evidence="1">Carboxylesterase family protein</fullName>
    </submittedName>
</protein>
<comment type="caution">
    <text evidence="1">The sequence shown here is derived from an EMBL/GenBank/DDBJ whole genome shotgun (WGS) entry which is preliminary data.</text>
</comment>
<name>A0ACC3YC29_COLTU</name>
<organism evidence="1 2">
    <name type="scientific">Colletotrichum truncatum</name>
    <name type="common">Anthracnose fungus</name>
    <name type="synonym">Colletotrichum capsici</name>
    <dbReference type="NCBI Taxonomy" id="5467"/>
    <lineage>
        <taxon>Eukaryota</taxon>
        <taxon>Fungi</taxon>
        <taxon>Dikarya</taxon>
        <taxon>Ascomycota</taxon>
        <taxon>Pezizomycotina</taxon>
        <taxon>Sordariomycetes</taxon>
        <taxon>Hypocreomycetidae</taxon>
        <taxon>Glomerellales</taxon>
        <taxon>Glomerellaceae</taxon>
        <taxon>Colletotrichum</taxon>
        <taxon>Colletotrichum truncatum species complex</taxon>
    </lineage>
</organism>
<evidence type="ECO:0000313" key="1">
    <source>
        <dbReference type="EMBL" id="KAL0929352.1"/>
    </source>
</evidence>
<reference evidence="1 2" key="1">
    <citation type="journal article" date="2020" name="Phytopathology">
        <title>Genome Sequence Resources of Colletotrichum truncatum, C. plurivorum, C. musicola, and C. sojae: Four Species Pathogenic to Soybean (Glycine max).</title>
        <authorList>
            <person name="Rogerio F."/>
            <person name="Boufleur T.R."/>
            <person name="Ciampi-Guillardi M."/>
            <person name="Sukno S.A."/>
            <person name="Thon M.R."/>
            <person name="Massola Junior N.S."/>
            <person name="Baroncelli R."/>
        </authorList>
    </citation>
    <scope>NUCLEOTIDE SEQUENCE [LARGE SCALE GENOMIC DNA]</scope>
    <source>
        <strain evidence="1 2">CMES1059</strain>
    </source>
</reference>
<sequence>MKNVGVIISFFAASIVSASTAINESPSVKIGCTTYQGVQKEDAGVNAYYGIRYASPPTEDLRWRAPVPLDPRNAPVGFVNATTRGPACLQNSPPWQPASSYIMIESEDCLLMDIVTPINVKGKLPVLVNIHGGGYVSGVATQGDSIVYHSNGSIIYVAIQYRLGPLGFLAGEEVASDGTPNAGLLDQRAALEWVRQYIHHFGGDPDKVTITGGSAGGGSVVMQMILDGGEQNPPFRAVISEYPWMTPMYPTDWYNKQYEGLLSASDCDDIACLRSLPVDSLKSATKSAAEIAYNNGDFGYGTFYWGPSVDGKRIRDYPLNEFRNSHFTKVPFVVDREGYEGYVFTNPSTKAEEDVATSLEMIWQTKNKTFINQVLELYPTDQFNATLLDDFRGLRVLSGNTTIKNSFAKLENIVSDVLIDCQTSAIAKYISNNGLAAYKMTFNAGSQLHGATMEFLFSSSPNPTGAAGAGGIPIAYPNATLASYMRDYFVSFVLYMDPNQYAYGQKPPSWPRFTKEDPKVLRVEFESIGASLDPEDSPQCRFLTAAPRDVFGV</sequence>
<gene>
    <name evidence="1" type="ORF">CTRU02_215708</name>
</gene>